<feature type="region of interest" description="Disordered" evidence="9">
    <location>
        <begin position="16"/>
        <end position="69"/>
    </location>
</feature>
<evidence type="ECO:0000256" key="1">
    <source>
        <dbReference type="ARBA" id="ARBA00004123"/>
    </source>
</evidence>
<feature type="domain" description="C2H2-type" evidence="10">
    <location>
        <begin position="1372"/>
        <end position="1399"/>
    </location>
</feature>
<dbReference type="GO" id="GO:0003677">
    <property type="term" value="F:DNA binding"/>
    <property type="evidence" value="ECO:0007669"/>
    <property type="project" value="UniProtKB-KW"/>
</dbReference>
<feature type="domain" description="C2H2-type" evidence="10">
    <location>
        <begin position="2374"/>
        <end position="2401"/>
    </location>
</feature>
<proteinExistence type="predicted"/>
<feature type="compositionally biased region" description="Basic and acidic residues" evidence="9">
    <location>
        <begin position="2530"/>
        <end position="2542"/>
    </location>
</feature>
<evidence type="ECO:0000313" key="12">
    <source>
        <dbReference type="Proteomes" id="UP001195483"/>
    </source>
</evidence>
<dbReference type="PROSITE" id="PS50157">
    <property type="entry name" value="ZINC_FINGER_C2H2_2"/>
    <property type="match status" value="10"/>
</dbReference>
<feature type="compositionally biased region" description="Acidic residues" evidence="9">
    <location>
        <begin position="1866"/>
        <end position="1883"/>
    </location>
</feature>
<dbReference type="GO" id="GO:0008270">
    <property type="term" value="F:zinc ion binding"/>
    <property type="evidence" value="ECO:0007669"/>
    <property type="project" value="UniProtKB-KW"/>
</dbReference>
<reference evidence="11" key="2">
    <citation type="journal article" date="2021" name="Genome Biol. Evol.">
        <title>Developing a high-quality reference genome for a parasitic bivalve with doubly uniparental inheritance (Bivalvia: Unionida).</title>
        <authorList>
            <person name="Smith C.H."/>
        </authorList>
    </citation>
    <scope>NUCLEOTIDE SEQUENCE</scope>
    <source>
        <strain evidence="11">CHS0354</strain>
        <tissue evidence="11">Mantle</tissue>
    </source>
</reference>
<dbReference type="SMART" id="SM00355">
    <property type="entry name" value="ZnF_C2H2"/>
    <property type="match status" value="35"/>
</dbReference>
<feature type="compositionally biased region" description="Polar residues" evidence="9">
    <location>
        <begin position="225"/>
        <end position="237"/>
    </location>
</feature>
<dbReference type="Proteomes" id="UP001195483">
    <property type="component" value="Unassembled WGS sequence"/>
</dbReference>
<evidence type="ECO:0000259" key="10">
    <source>
        <dbReference type="PROSITE" id="PS50157"/>
    </source>
</evidence>
<feature type="region of interest" description="Disordered" evidence="9">
    <location>
        <begin position="1678"/>
        <end position="1723"/>
    </location>
</feature>
<feature type="compositionally biased region" description="Basic and acidic residues" evidence="9">
    <location>
        <begin position="2970"/>
        <end position="2996"/>
    </location>
</feature>
<reference evidence="11" key="3">
    <citation type="submission" date="2023-05" db="EMBL/GenBank/DDBJ databases">
        <authorList>
            <person name="Smith C.H."/>
        </authorList>
    </citation>
    <scope>NUCLEOTIDE SEQUENCE</scope>
    <source>
        <strain evidence="11">CHS0354</strain>
        <tissue evidence="11">Mantle</tissue>
    </source>
</reference>
<feature type="region of interest" description="Disordered" evidence="9">
    <location>
        <begin position="2524"/>
        <end position="2546"/>
    </location>
</feature>
<feature type="region of interest" description="Disordered" evidence="9">
    <location>
        <begin position="2117"/>
        <end position="2137"/>
    </location>
</feature>
<feature type="compositionally biased region" description="Polar residues" evidence="9">
    <location>
        <begin position="39"/>
        <end position="48"/>
    </location>
</feature>
<dbReference type="InterPro" id="IPR036236">
    <property type="entry name" value="Znf_C2H2_sf"/>
</dbReference>
<evidence type="ECO:0000256" key="5">
    <source>
        <dbReference type="ARBA" id="ARBA00022833"/>
    </source>
</evidence>
<evidence type="ECO:0000256" key="6">
    <source>
        <dbReference type="ARBA" id="ARBA00023125"/>
    </source>
</evidence>
<feature type="region of interest" description="Disordered" evidence="9">
    <location>
        <begin position="1863"/>
        <end position="1900"/>
    </location>
</feature>
<keyword evidence="2" id="KW-0479">Metal-binding</keyword>
<feature type="compositionally biased region" description="Low complexity" evidence="9">
    <location>
        <begin position="3013"/>
        <end position="3039"/>
    </location>
</feature>
<feature type="domain" description="C2H2-type" evidence="10">
    <location>
        <begin position="1948"/>
        <end position="1976"/>
    </location>
</feature>
<dbReference type="InterPro" id="IPR013087">
    <property type="entry name" value="Znf_C2H2_type"/>
</dbReference>
<feature type="compositionally biased region" description="Polar residues" evidence="9">
    <location>
        <begin position="1888"/>
        <end position="1899"/>
    </location>
</feature>
<feature type="region of interest" description="Disordered" evidence="9">
    <location>
        <begin position="920"/>
        <end position="940"/>
    </location>
</feature>
<feature type="domain" description="C2H2-type" evidence="10">
    <location>
        <begin position="1492"/>
        <end position="1520"/>
    </location>
</feature>
<keyword evidence="4 8" id="KW-0863">Zinc-finger</keyword>
<feature type="compositionally biased region" description="Basic and acidic residues" evidence="9">
    <location>
        <begin position="2117"/>
        <end position="2134"/>
    </location>
</feature>
<feature type="domain" description="C2H2-type" evidence="10">
    <location>
        <begin position="2402"/>
        <end position="2430"/>
    </location>
</feature>
<gene>
    <name evidence="11" type="ORF">CHS0354_024646</name>
</gene>
<protein>
    <recommendedName>
        <fullName evidence="10">C2H2-type domain-containing protein</fullName>
    </recommendedName>
</protein>
<sequence length="3160" mass="356188">MADDVDGNAVLKALEGSTEIKSKLGSSGTENMKEISGLLSRQTKSQHGSIDEEEKVELGGSLPTLDTSLSSGILKTTDTYCSEVGKETDSDSQHELVIDLADSSEDEESVVKFVSEEKRQMGISEDGKPVLSVVGLHNGKEKLDVNAAKDCEKSSLENELNTIDKKDFSKVKDESFKDTLKEMKLVIKLPKPVNKSSIIQKAADEEHVHNVSESNEVFTKESGDTKQGPTEVSSITDNEVDKSKQKIQDKTLSKTVSWDKMGVNRCPNCKFTTDSKSLFMNHTTTCIKPQGEIQITISLKNNLYGCDSCRIKWSKRADFEEHVICHLISNPYSCINCKRSFASRKVIEIHARNYHPNGETKCMLSGTKKAKKVVDQLELLGYCKFNGRYIVPKCGVTDMQDRGVENNRESYENRTAIPTVKSGSLEKNSQQNSTLSYTVSPSNSLPQNKVQATSSGTSAVKSSVPFITVSQVPITQPASTSNTTASNTSRVGQVRPFVRDFTEYKAPVSTTASRIELSRATVSSQPVLLIPVQSYGSVPSNVLVPLPQGSILRPVTCAPNLSAPFTGTIPNSSAPRFLIPTSSASLPNMLMPLPNVSGTVMPVPGNVHVVSSANNIRMQNTPAQLLGTTSKPISYAQAIPVGAQVQLTSSAPTSLSKVTTQSSVNGSLGAVVIPHTVTQITENGTVSTALPKVVPDFVANITFEKTKANNSCITPTTKMQSITPEVCKNDVSGPKSCPRKFLFRIKPSHGFMCEACKKYTKEENTFKKHVWEHFHQEGMTLCKQCNFREGDKRKMQCPLVADVVKSLKQSCANQTEQPLDTKSQETPRDATELLITISDDEEDKYMEDSANVMPLERKDAAESLQRKKGSVGGPAVIVIDQEMSEEKEMHIQIESTYSLAKDNVEEFVKLNEDGNMGEVAVGSDSSEDQSKMQNNEPTMKEFDGAIDIDDERLKDNEEEIKASSKPNEDSQKMAAVRTDLLITEIVTKIMTNESPEILSVLNDSEYVKASGTENMSLVRDVEENQDNESDEIVDVDAAKVCQNYLADKIESYQVSTLDIFQKVPSRRSSKDDIIALSKEIFEKPKESVRQLSSSFYKCGFEQCSFTCFVSQKYREHLTIYHHGESIYRCDHCGHKNYSEDSHYRHMFNHASAKAFELYICPFKGCKCSTNLLQVFKQHLEKIHQNEQGFKCHFCHQVFSSVQAVITHFRENLLQFISCSYCTFKFARRSNVLKHVRHSHPERPKQIVVTAQLICKERLQNNFKEKDFITSPVIGMNRSYATPDADLANESNQYDAQKDFIDNIRTEPNQLIKSKIDLSFMQSNLASGASQGKQSESYKSLKCGQCTYLAWNTNFLALHQKVHQHEPNREMRFLCPSCPQTTSNFGKLKKHISNHIGQHKVKIFTCDTCGFHTNQRCHIIDHLKDAHSEIATYTERVETIKSTEFSCRFCEYKSRRSDEIALHESAIHVHENFVMEDLVTSALQENSKKSLKYHCHYCQLQFKHRSILREHLESKHSDIQFKNLVTFQCKLCDFTSTQKNLVLKHSLRKHSEKAARIIRKVENIDEEVELDDTSGMPNSSNVPDGMTIDLFHCDFCPFSTNSSGDLERHVSSHHNRENCLLNSDVNEYSGPKEEVPIPDGNIYKVPFQCPKCPFNNRIRINVMRHIKRHPALVPVRESSIAPSREHDVRRPSVARKSTTVRKSNLKAEASSHRPNISDLPHNNISQVNEENPFTIVKANVAELDKKPYPLVIEESAAEKYRLGEETLDVKLSPSFIHKGPEKGNKCRICKKIIAKKYVLHRHILEHLQINFFKCQYCEHGTLEQAMLCAHIHKNHPLKPLTFQSIAAKDADIFIEKKIHALELHESDSEEESENVPQNDEENEDFFPSLPNQTSETSQQSDHLEYIENQSALSSRREDLVCKICSYEATTSYFFKLHLDCHEVDKEKRFGCSYCGYKTNIKRDVSRHIEKRHAGQSIRIRTYGNVSVTKQKQPESSQVKEQLVTETKEQPFQDSKEFSSGALLKCSQCDYRGTNSVVMSCHEESHRQKAEKKFGCSSCGYKANHSSNVRRHIRMCHPDKPITVLLLSNSTRDSKSKIVEKKEVDVVFKTEQFAGKNDTDTSNKIAEDDGKNEVKNDTGSSPYQIRVAFKCKECGERRESKSGMYKHFTNSQCKKPWHKCDYCAFTSHAKSAIVQHTKLRHPGIRISMTQLPLSCKIRKMKCPVKHKMSGQVQEVNVDPSSKMKDLSNVGSTAEEISHSVNQEEVETELVSELSCYLCPDFKTSSHVKMQFHLNTKHGGKTLFCMECPFKTSLFKHMLNHCKNDHQQSLVRYSLRAKTTHDAQVMLRKPRPSVESHGSTQSSHSSKVSESDDISSYKCCLCEWEGKQIGKLRGHMCTHLNYKPFVCKYCGARVQYLNNVKRHIVTVHSGKDLKYTVQRDEGTEAKLERLLKKSKLLSKSPKLKAVDWQKIAKKEDTYYLCKKCEYRTDRRTRIVEHYELKHGIRVLNVPDRRKHSGTIQPIRSPAKRTLQTETKDIPPPKEMKMDTGAPLENSVSTASLKYKVGLDPETNQRLYECVKCSYKAAAKKNLLNHMTSHGVRNYQCLYCDYSAKLINNAYRHIKNIHKGMPLKVYNRKYRREMIPKKEEDTKKMGDSTSFSHEKEEAQEEKEHDAAEGSAVMLQVKGMVDEASQKLAAQQGHRSPRGNRSTVLKYSCNICECTITGLYHFRQHLSQHSEFSYFTKGSEIESRLSCGYCSYMAIDDVDFSRHISSHLEERPFSCGYCDFSAYRASGIRKHHANAHSDEPEKVVNVMTSSAHMAELRPIKQIMLVDCDPKVAVEKIDQLPWFRDLVEGKLKVSDEFLEYGYKKLQLKTGKKRLIKGSLKEYGFETKSGPGVQGVKKDQKSRTDRSEKKSLEGGADEDIKQNSIKSGEEKAMFLLGTEKGADGDTAKSVSSDKEENSVPSSDIGASSKRNDDEKEGLLGRETTLRRKETKRLCDSDVDDQSSKKIKRSESADLSSSSESKGEIISESEVEVSKYSDSAMNKGEGINVAEKQKEVVVFSHTSDGKIDNTKNQAIEMDNSKIKKDKEMKETSLDDKTVEAASANELCPSGYQRGKDTITLTQDKVTKTPEKKKVANIFDKLAEEMSNSPAGSDYSAHGDV</sequence>
<dbReference type="GO" id="GO:0005634">
    <property type="term" value="C:nucleus"/>
    <property type="evidence" value="ECO:0007669"/>
    <property type="project" value="UniProtKB-SubCell"/>
</dbReference>
<feature type="compositionally biased region" description="Low complexity" evidence="9">
    <location>
        <begin position="2350"/>
        <end position="2365"/>
    </location>
</feature>
<keyword evidence="7" id="KW-0539">Nucleus</keyword>
<feature type="region of interest" description="Disordered" evidence="9">
    <location>
        <begin position="2888"/>
        <end position="3040"/>
    </location>
</feature>
<feature type="region of interest" description="Disordered" evidence="9">
    <location>
        <begin position="205"/>
        <end position="245"/>
    </location>
</feature>
<reference evidence="11" key="1">
    <citation type="journal article" date="2021" name="Genome Biol. Evol.">
        <title>A High-Quality Reference Genome for a Parasitic Bivalve with Doubly Uniparental Inheritance (Bivalvia: Unionida).</title>
        <authorList>
            <person name="Smith C.H."/>
        </authorList>
    </citation>
    <scope>NUCLEOTIDE SEQUENCE</scope>
    <source>
        <strain evidence="11">CHS0354</strain>
    </source>
</reference>
<keyword evidence="5" id="KW-0862">Zinc</keyword>
<feature type="domain" description="C2H2-type" evidence="10">
    <location>
        <begin position="2052"/>
        <end position="2079"/>
    </location>
</feature>
<name>A0AAE0SVT4_9BIVA</name>
<feature type="compositionally biased region" description="Polar residues" evidence="9">
    <location>
        <begin position="421"/>
        <end position="453"/>
    </location>
</feature>
<dbReference type="SUPFAM" id="SSF57667">
    <property type="entry name" value="beta-beta-alpha zinc fingers"/>
    <property type="match status" value="2"/>
</dbReference>
<keyword evidence="12" id="KW-1185">Reference proteome</keyword>
<organism evidence="11 12">
    <name type="scientific">Potamilus streckersoni</name>
    <dbReference type="NCBI Taxonomy" id="2493646"/>
    <lineage>
        <taxon>Eukaryota</taxon>
        <taxon>Metazoa</taxon>
        <taxon>Spiralia</taxon>
        <taxon>Lophotrochozoa</taxon>
        <taxon>Mollusca</taxon>
        <taxon>Bivalvia</taxon>
        <taxon>Autobranchia</taxon>
        <taxon>Heteroconchia</taxon>
        <taxon>Palaeoheterodonta</taxon>
        <taxon>Unionida</taxon>
        <taxon>Unionoidea</taxon>
        <taxon>Unionidae</taxon>
        <taxon>Ambleminae</taxon>
        <taxon>Lampsilini</taxon>
        <taxon>Potamilus</taxon>
    </lineage>
</organism>
<dbReference type="PANTHER" id="PTHR24392">
    <property type="entry name" value="ZINC FINGER PROTEIN"/>
    <property type="match status" value="1"/>
</dbReference>
<feature type="domain" description="C2H2-type" evidence="10">
    <location>
        <begin position="1127"/>
        <end position="1154"/>
    </location>
</feature>
<dbReference type="PANTHER" id="PTHR24392:SF56">
    <property type="entry name" value="ZINC FINGER PROTEIN 510"/>
    <property type="match status" value="1"/>
</dbReference>
<evidence type="ECO:0000313" key="11">
    <source>
        <dbReference type="EMBL" id="KAK3598974.1"/>
    </source>
</evidence>
<feature type="compositionally biased region" description="Basic and acidic residues" evidence="9">
    <location>
        <begin position="2941"/>
        <end position="2958"/>
    </location>
</feature>
<feature type="region of interest" description="Disordered" evidence="9">
    <location>
        <begin position="2344"/>
        <end position="2367"/>
    </location>
</feature>
<feature type="compositionally biased region" description="Basic and acidic residues" evidence="9">
    <location>
        <begin position="2897"/>
        <end position="2913"/>
    </location>
</feature>
<evidence type="ECO:0000256" key="4">
    <source>
        <dbReference type="ARBA" id="ARBA00022771"/>
    </source>
</evidence>
<dbReference type="Gene3D" id="3.30.160.60">
    <property type="entry name" value="Classic Zinc Finger"/>
    <property type="match status" value="12"/>
</dbReference>
<feature type="domain" description="C2H2-type" evidence="10">
    <location>
        <begin position="2147"/>
        <end position="2174"/>
    </location>
</feature>
<comment type="subcellular location">
    <subcellularLocation>
        <location evidence="1">Nucleus</location>
    </subcellularLocation>
</comment>
<dbReference type="PROSITE" id="PS00028">
    <property type="entry name" value="ZINC_FINGER_C2H2_1"/>
    <property type="match status" value="8"/>
</dbReference>
<evidence type="ECO:0000256" key="3">
    <source>
        <dbReference type="ARBA" id="ARBA00022737"/>
    </source>
</evidence>
<dbReference type="EMBL" id="JAEAOA010001460">
    <property type="protein sequence ID" value="KAK3598974.1"/>
    <property type="molecule type" value="Genomic_DNA"/>
</dbReference>
<keyword evidence="6" id="KW-0238">DNA-binding</keyword>
<accession>A0AAE0SVT4</accession>
<evidence type="ECO:0000256" key="7">
    <source>
        <dbReference type="ARBA" id="ARBA00023242"/>
    </source>
</evidence>
<evidence type="ECO:0000256" key="9">
    <source>
        <dbReference type="SAM" id="MobiDB-lite"/>
    </source>
</evidence>
<feature type="compositionally biased region" description="Basic and acidic residues" evidence="9">
    <location>
        <begin position="2638"/>
        <end position="2671"/>
    </location>
</feature>
<keyword evidence="3" id="KW-0677">Repeat</keyword>
<evidence type="ECO:0000256" key="8">
    <source>
        <dbReference type="PROSITE-ProRule" id="PRU00042"/>
    </source>
</evidence>
<feature type="region of interest" description="Disordered" evidence="9">
    <location>
        <begin position="2638"/>
        <end position="2672"/>
    </location>
</feature>
<feature type="domain" description="C2H2-type" evidence="10">
    <location>
        <begin position="332"/>
        <end position="360"/>
    </location>
</feature>
<evidence type="ECO:0000256" key="2">
    <source>
        <dbReference type="ARBA" id="ARBA00022723"/>
    </source>
</evidence>
<feature type="domain" description="C2H2-type" evidence="10">
    <location>
        <begin position="1216"/>
        <end position="1243"/>
    </location>
</feature>
<feature type="region of interest" description="Disordered" evidence="9">
    <location>
        <begin position="405"/>
        <end position="453"/>
    </location>
</feature>
<comment type="caution">
    <text evidence="11">The sequence shown here is derived from an EMBL/GenBank/DDBJ whole genome shotgun (WGS) entry which is preliminary data.</text>
</comment>